<dbReference type="EMBL" id="JAVHJO010000001">
    <property type="protein sequence ID" value="KAK6543539.1"/>
    <property type="molecule type" value="Genomic_DNA"/>
</dbReference>
<dbReference type="PANTHER" id="PTHR39466:SF1">
    <property type="entry name" value="RGS DOMAIN-CONTAINING PROTEIN"/>
    <property type="match status" value="1"/>
</dbReference>
<feature type="region of interest" description="Disordered" evidence="1">
    <location>
        <begin position="107"/>
        <end position="147"/>
    </location>
</feature>
<dbReference type="AlphaFoldDB" id="A0AAV9XQP9"/>
<dbReference type="Gene3D" id="1.10.167.10">
    <property type="entry name" value="Regulator of G-protein Signalling 4, domain 2"/>
    <property type="match status" value="1"/>
</dbReference>
<dbReference type="PANTHER" id="PTHR39466">
    <property type="entry name" value="RGS DOMAIN-CONTAINING PROTEIN"/>
    <property type="match status" value="1"/>
</dbReference>
<feature type="transmembrane region" description="Helical" evidence="2">
    <location>
        <begin position="401"/>
        <end position="419"/>
    </location>
</feature>
<evidence type="ECO:0000256" key="1">
    <source>
        <dbReference type="SAM" id="MobiDB-lite"/>
    </source>
</evidence>
<dbReference type="Proteomes" id="UP001365542">
    <property type="component" value="Unassembled WGS sequence"/>
</dbReference>
<evidence type="ECO:0000313" key="4">
    <source>
        <dbReference type="Proteomes" id="UP001365542"/>
    </source>
</evidence>
<keyword evidence="2" id="KW-1133">Transmembrane helix</keyword>
<dbReference type="InterPro" id="IPR044926">
    <property type="entry name" value="RGS_subdomain_2"/>
</dbReference>
<protein>
    <recommendedName>
        <fullName evidence="5">RGS domain-containing protein</fullName>
    </recommendedName>
</protein>
<dbReference type="InterPro" id="IPR036305">
    <property type="entry name" value="RGS_sf"/>
</dbReference>
<keyword evidence="2" id="KW-0812">Transmembrane</keyword>
<keyword evidence="4" id="KW-1185">Reference proteome</keyword>
<keyword evidence="2" id="KW-0472">Membrane</keyword>
<reference evidence="3 4" key="1">
    <citation type="submission" date="2019-10" db="EMBL/GenBank/DDBJ databases">
        <authorList>
            <person name="Palmer J.M."/>
        </authorList>
    </citation>
    <scope>NUCLEOTIDE SEQUENCE [LARGE SCALE GENOMIC DNA]</scope>
    <source>
        <strain evidence="3 4">TWF694</strain>
    </source>
</reference>
<evidence type="ECO:0000313" key="3">
    <source>
        <dbReference type="EMBL" id="KAK6543539.1"/>
    </source>
</evidence>
<proteinExistence type="predicted"/>
<comment type="caution">
    <text evidence="3">The sequence shown here is derived from an EMBL/GenBank/DDBJ whole genome shotgun (WGS) entry which is preliminary data.</text>
</comment>
<dbReference type="SUPFAM" id="SSF48097">
    <property type="entry name" value="Regulator of G-protein signaling, RGS"/>
    <property type="match status" value="1"/>
</dbReference>
<evidence type="ECO:0008006" key="5">
    <source>
        <dbReference type="Google" id="ProtNLM"/>
    </source>
</evidence>
<feature type="compositionally biased region" description="Polar residues" evidence="1">
    <location>
        <begin position="125"/>
        <end position="147"/>
    </location>
</feature>
<evidence type="ECO:0000256" key="2">
    <source>
        <dbReference type="SAM" id="Phobius"/>
    </source>
</evidence>
<name>A0AAV9XQP9_9PEZI</name>
<sequence>MTEGSGGWRSVKRSRDLFYRRPPSTYSKKSLDSSFSCEDGLCLQSEGIPLNLSFERVINGHTSAPCTIDEFNKYLRFSNMSEHADALQFYVWVRGYTKRFDTDLSSTEKALSPPCAPTLRPTGLPAQSASQTSLQDAPSNSSSNTDLPNMTFGKDVVLEPFTIQPFRAEIDRISSLYLTPNSPLTLPLSPAEKATTLDCLRRTTHPTAFSSAMISLEYSLRTTAHPSFIRYSLSNATRTRLSFISVVGFVLIILSIFTLIILTLSHVSRWYRLLTFFFLFPGLNMIANARRGLCLLLVVLGMARNLSPWEVYAVEDRESLDLRRSATMSDQQSRDGKDAIEVNVLDLSGEMDRKHNEEETRVRWFVKEYDNRPVLSRVFERRVPVRDTEVRRLQLSMITQNAAIASGLAAIVEIIFIALPQGHFF</sequence>
<gene>
    <name evidence="3" type="ORF">TWF694_000285</name>
</gene>
<feature type="transmembrane region" description="Helical" evidence="2">
    <location>
        <begin position="241"/>
        <end position="264"/>
    </location>
</feature>
<accession>A0AAV9XQP9</accession>
<organism evidence="3 4">
    <name type="scientific">Orbilia ellipsospora</name>
    <dbReference type="NCBI Taxonomy" id="2528407"/>
    <lineage>
        <taxon>Eukaryota</taxon>
        <taxon>Fungi</taxon>
        <taxon>Dikarya</taxon>
        <taxon>Ascomycota</taxon>
        <taxon>Pezizomycotina</taxon>
        <taxon>Orbiliomycetes</taxon>
        <taxon>Orbiliales</taxon>
        <taxon>Orbiliaceae</taxon>
        <taxon>Orbilia</taxon>
    </lineage>
</organism>